<dbReference type="GO" id="GO:0045174">
    <property type="term" value="F:glutathione dehydrogenase (ascorbate) activity"/>
    <property type="evidence" value="ECO:0007669"/>
    <property type="project" value="UniProtKB-ARBA"/>
</dbReference>
<evidence type="ECO:0000259" key="3">
    <source>
        <dbReference type="PROSITE" id="PS50404"/>
    </source>
</evidence>
<dbReference type="InParanoid" id="A0A7R8UL82"/>
<dbReference type="SFLD" id="SFLDS00019">
    <property type="entry name" value="Glutathione_Transferase_(cytos"/>
    <property type="match status" value="1"/>
</dbReference>
<gene>
    <name evidence="5" type="ORF">HERILL_LOCUS5915</name>
</gene>
<dbReference type="GO" id="GO:0005737">
    <property type="term" value="C:cytoplasm"/>
    <property type="evidence" value="ECO:0007669"/>
    <property type="project" value="InterPro"/>
</dbReference>
<evidence type="ECO:0000313" key="5">
    <source>
        <dbReference type="EMBL" id="CAD7082916.1"/>
    </source>
</evidence>
<dbReference type="PROSITE" id="PS50405">
    <property type="entry name" value="GST_CTER"/>
    <property type="match status" value="1"/>
</dbReference>
<dbReference type="GO" id="GO:0004364">
    <property type="term" value="F:glutathione transferase activity"/>
    <property type="evidence" value="ECO:0007669"/>
    <property type="project" value="InterPro"/>
</dbReference>
<dbReference type="FunFam" id="3.40.30.10:FF:000123">
    <property type="entry name" value="Glutathione transferase o1"/>
    <property type="match status" value="1"/>
</dbReference>
<dbReference type="InterPro" id="IPR010987">
    <property type="entry name" value="Glutathione-S-Trfase_C-like"/>
</dbReference>
<proteinExistence type="inferred from homology"/>
<dbReference type="InterPro" id="IPR004045">
    <property type="entry name" value="Glutathione_S-Trfase_N"/>
</dbReference>
<dbReference type="InterPro" id="IPR005442">
    <property type="entry name" value="GST_omega"/>
</dbReference>
<evidence type="ECO:0000256" key="2">
    <source>
        <dbReference type="ARBA" id="ARBA00023002"/>
    </source>
</evidence>
<reference evidence="5 6" key="1">
    <citation type="submission" date="2020-11" db="EMBL/GenBank/DDBJ databases">
        <authorList>
            <person name="Wallbank WR R."/>
            <person name="Pardo Diaz C."/>
            <person name="Kozak K."/>
            <person name="Martin S."/>
            <person name="Jiggins C."/>
            <person name="Moest M."/>
            <person name="Warren A I."/>
            <person name="Generalovic N T."/>
            <person name="Byers J.R.P. K."/>
            <person name="Montejo-Kovacevich G."/>
            <person name="Yen C E."/>
        </authorList>
    </citation>
    <scope>NUCLEOTIDE SEQUENCE [LARGE SCALE GENOMIC DNA]</scope>
</reference>
<organism evidence="5 6">
    <name type="scientific">Hermetia illucens</name>
    <name type="common">Black soldier fly</name>
    <dbReference type="NCBI Taxonomy" id="343691"/>
    <lineage>
        <taxon>Eukaryota</taxon>
        <taxon>Metazoa</taxon>
        <taxon>Ecdysozoa</taxon>
        <taxon>Arthropoda</taxon>
        <taxon>Hexapoda</taxon>
        <taxon>Insecta</taxon>
        <taxon>Pterygota</taxon>
        <taxon>Neoptera</taxon>
        <taxon>Endopterygota</taxon>
        <taxon>Diptera</taxon>
        <taxon>Brachycera</taxon>
        <taxon>Stratiomyomorpha</taxon>
        <taxon>Stratiomyidae</taxon>
        <taxon>Hermetiinae</taxon>
        <taxon>Hermetia</taxon>
    </lineage>
</organism>
<dbReference type="InterPro" id="IPR036282">
    <property type="entry name" value="Glutathione-S-Trfase_C_sf"/>
</dbReference>
<evidence type="ECO:0000313" key="6">
    <source>
        <dbReference type="Proteomes" id="UP000594454"/>
    </source>
</evidence>
<dbReference type="SUPFAM" id="SSF47616">
    <property type="entry name" value="GST C-terminal domain-like"/>
    <property type="match status" value="1"/>
</dbReference>
<dbReference type="Pfam" id="PF13417">
    <property type="entry name" value="GST_N_3"/>
    <property type="match status" value="1"/>
</dbReference>
<dbReference type="GO" id="GO:0006749">
    <property type="term" value="P:glutathione metabolic process"/>
    <property type="evidence" value="ECO:0007669"/>
    <property type="project" value="TreeGrafter"/>
</dbReference>
<feature type="domain" description="GST C-terminal" evidence="4">
    <location>
        <begin position="120"/>
        <end position="257"/>
    </location>
</feature>
<dbReference type="Proteomes" id="UP000594454">
    <property type="component" value="Chromosome 2"/>
</dbReference>
<protein>
    <submittedName>
        <fullName evidence="5">Uncharacterized protein</fullName>
    </submittedName>
</protein>
<dbReference type="FunCoup" id="A0A7R8UL82">
    <property type="interactions" value="372"/>
</dbReference>
<feature type="domain" description="GST N-terminal" evidence="3">
    <location>
        <begin position="33"/>
        <end position="115"/>
    </location>
</feature>
<dbReference type="SFLD" id="SFLDG00358">
    <property type="entry name" value="Main_(cytGST)"/>
    <property type="match status" value="1"/>
</dbReference>
<dbReference type="OrthoDB" id="4951845at2759"/>
<dbReference type="PROSITE" id="PS50404">
    <property type="entry name" value="GST_NTER"/>
    <property type="match status" value="1"/>
</dbReference>
<dbReference type="EMBL" id="LR899010">
    <property type="protein sequence ID" value="CAD7082916.1"/>
    <property type="molecule type" value="Genomic_DNA"/>
</dbReference>
<dbReference type="PANTHER" id="PTHR43968:SF6">
    <property type="entry name" value="GLUTATHIONE S-TRANSFERASE OMEGA"/>
    <property type="match status" value="1"/>
</dbReference>
<dbReference type="Gene3D" id="1.20.1050.10">
    <property type="match status" value="1"/>
</dbReference>
<dbReference type="InterPro" id="IPR050983">
    <property type="entry name" value="GST_Omega/HSP26"/>
</dbReference>
<name>A0A7R8UL82_HERIL</name>
<dbReference type="Gene3D" id="3.40.30.10">
    <property type="entry name" value="Glutaredoxin"/>
    <property type="match status" value="1"/>
</dbReference>
<keyword evidence="2" id="KW-0560">Oxidoreductase</keyword>
<comment type="similarity">
    <text evidence="1">Belongs to the GST superfamily. Omega family.</text>
</comment>
<dbReference type="FunFam" id="1.20.1050.10:FF:000009">
    <property type="entry name" value="Glutathione S-transferase omega-1"/>
    <property type="match status" value="1"/>
</dbReference>
<dbReference type="PRINTS" id="PR01625">
    <property type="entry name" value="GSTRNSFRASEO"/>
</dbReference>
<dbReference type="PANTHER" id="PTHR43968">
    <property type="match status" value="1"/>
</dbReference>
<accession>A0A7R8UL82</accession>
<dbReference type="SUPFAM" id="SSF52833">
    <property type="entry name" value="Thioredoxin-like"/>
    <property type="match status" value="1"/>
</dbReference>
<keyword evidence="6" id="KW-1185">Reference proteome</keyword>
<evidence type="ECO:0000259" key="4">
    <source>
        <dbReference type="PROSITE" id="PS50405"/>
    </source>
</evidence>
<dbReference type="AlphaFoldDB" id="A0A7R8UL82"/>
<dbReference type="InterPro" id="IPR036249">
    <property type="entry name" value="Thioredoxin-like_sf"/>
</dbReference>
<sequence length="268" mass="31087">MCGSPSVFLRFCAMSNGRHLSEGDKLPDLPKDGKLRLYSMRFCPYAQRIHLILDAKDIPYHSIYINLGNKPGWFLDKSPTGKVPALELTNESGNPTIIESLIIAEYLDEKYPKRPMYPKDPLLKARDRILIDQFNSVISSMYKIFLQDLEEVPGAITNVVKGLDLYEKELRHRGTEFFNGKQPGMLDYMIWPWCERCDMLPYLVGDKYQLDDKRFEKLIKWRTLMKEDSAVQRSIISGTDHANYIKSRRAGRPDYDMLVIEGKRQRVA</sequence>
<dbReference type="Pfam" id="PF13410">
    <property type="entry name" value="GST_C_2"/>
    <property type="match status" value="1"/>
</dbReference>
<evidence type="ECO:0000256" key="1">
    <source>
        <dbReference type="ARBA" id="ARBA00011067"/>
    </source>
</evidence>
<dbReference type="InterPro" id="IPR040079">
    <property type="entry name" value="Glutathione_S-Trfase"/>
</dbReference>